<proteinExistence type="predicted"/>
<dbReference type="PANTHER" id="PTHR48100">
    <property type="entry name" value="BROAD-SPECIFICITY PHOSPHATASE YOR283W-RELATED"/>
    <property type="match status" value="1"/>
</dbReference>
<dbReference type="EMBL" id="CP041616">
    <property type="protein sequence ID" value="QDO88782.1"/>
    <property type="molecule type" value="Genomic_DNA"/>
</dbReference>
<evidence type="ECO:0000256" key="2">
    <source>
        <dbReference type="PIRSR" id="PIRSR613078-2"/>
    </source>
</evidence>
<dbReference type="InterPro" id="IPR013078">
    <property type="entry name" value="His_Pase_superF_clade-1"/>
</dbReference>
<dbReference type="SMART" id="SM00855">
    <property type="entry name" value="PGAM"/>
    <property type="match status" value="1"/>
</dbReference>
<dbReference type="OrthoDB" id="4120859at2"/>
<dbReference type="InterPro" id="IPR029033">
    <property type="entry name" value="His_PPase_superfam"/>
</dbReference>
<sequence length="244" mass="25723">MAVLVVVRHGRSTANTAGVLAGWSPGVCLDDKGIAQATRVGERLAPTPLAAVVTSPLDRCQQTADLIAAGQQGPGPARHTDAGIGECHYGAWTGRPLKELAAEPLWQDVQHRPSTVRFPPHDDFAAESMVEMRDRAVATITAWDQRIEEEHGPGAVWVAVSHGDVIKSLVSHALGSSLDRFQRIIIDPASVTIVRTAPQHPFVLRVNDTGSDPIDLTGLSRELARQQPGGPGDDAPVGGGAGSD</sequence>
<feature type="region of interest" description="Disordered" evidence="3">
    <location>
        <begin position="223"/>
        <end position="244"/>
    </location>
</feature>
<dbReference type="Pfam" id="PF00300">
    <property type="entry name" value="His_Phos_1"/>
    <property type="match status" value="1"/>
</dbReference>
<accession>A0A516GBA5</accession>
<name>A0A516GBA5_9MICO</name>
<dbReference type="RefSeq" id="WP_143783459.1">
    <property type="nucleotide sequence ID" value="NZ_CP041616.1"/>
</dbReference>
<dbReference type="PANTHER" id="PTHR48100:SF2">
    <property type="entry name" value="CONSERVED PROTEIN"/>
    <property type="match status" value="1"/>
</dbReference>
<organism evidence="4 5">
    <name type="scientific">Ornithinimicrobium ciconiae</name>
    <dbReference type="NCBI Taxonomy" id="2594265"/>
    <lineage>
        <taxon>Bacteria</taxon>
        <taxon>Bacillati</taxon>
        <taxon>Actinomycetota</taxon>
        <taxon>Actinomycetes</taxon>
        <taxon>Micrococcales</taxon>
        <taxon>Ornithinimicrobiaceae</taxon>
        <taxon>Ornithinimicrobium</taxon>
    </lineage>
</organism>
<protein>
    <submittedName>
        <fullName evidence="4">MSMEG_4193 family putative phosphomutase</fullName>
    </submittedName>
</protein>
<evidence type="ECO:0000256" key="1">
    <source>
        <dbReference type="PIRSR" id="PIRSR613078-1"/>
    </source>
</evidence>
<dbReference type="CDD" id="cd07067">
    <property type="entry name" value="HP_PGM_like"/>
    <property type="match status" value="1"/>
</dbReference>
<gene>
    <name evidence="4" type="ORF">FNH13_10990</name>
</gene>
<dbReference type="GO" id="GO:0005737">
    <property type="term" value="C:cytoplasm"/>
    <property type="evidence" value="ECO:0007669"/>
    <property type="project" value="TreeGrafter"/>
</dbReference>
<keyword evidence="5" id="KW-1185">Reference proteome</keyword>
<feature type="binding site" evidence="2">
    <location>
        <begin position="8"/>
        <end position="15"/>
    </location>
    <ligand>
        <name>substrate</name>
    </ligand>
</feature>
<dbReference type="SUPFAM" id="SSF53254">
    <property type="entry name" value="Phosphoglycerate mutase-like"/>
    <property type="match status" value="1"/>
</dbReference>
<dbReference type="Proteomes" id="UP000315395">
    <property type="component" value="Chromosome"/>
</dbReference>
<evidence type="ECO:0000313" key="5">
    <source>
        <dbReference type="Proteomes" id="UP000315395"/>
    </source>
</evidence>
<dbReference type="AlphaFoldDB" id="A0A516GBA5"/>
<dbReference type="InterPro" id="IPR050275">
    <property type="entry name" value="PGM_Phosphatase"/>
</dbReference>
<evidence type="ECO:0000256" key="3">
    <source>
        <dbReference type="SAM" id="MobiDB-lite"/>
    </source>
</evidence>
<dbReference type="KEGG" id="orz:FNH13_10990"/>
<feature type="active site" description="Tele-phosphohistidine intermediate" evidence="1">
    <location>
        <position position="9"/>
    </location>
</feature>
<feature type="binding site" evidence="2">
    <location>
        <position position="59"/>
    </location>
    <ligand>
        <name>substrate</name>
    </ligand>
</feature>
<feature type="binding site" evidence="2">
    <location>
        <begin position="86"/>
        <end position="89"/>
    </location>
    <ligand>
        <name>substrate</name>
    </ligand>
</feature>
<dbReference type="NCBIfam" id="TIGR03848">
    <property type="entry name" value="MSMEG_4193"/>
    <property type="match status" value="1"/>
</dbReference>
<dbReference type="Gene3D" id="3.40.50.1240">
    <property type="entry name" value="Phosphoglycerate mutase-like"/>
    <property type="match status" value="1"/>
</dbReference>
<reference evidence="4 5" key="1">
    <citation type="submission" date="2019-07" db="EMBL/GenBank/DDBJ databases">
        <title>complete genome sequencing of Ornithinimicrobium sp. H23M54.</title>
        <authorList>
            <person name="Bae J.-W."/>
            <person name="Lee S.-Y."/>
        </authorList>
    </citation>
    <scope>NUCLEOTIDE SEQUENCE [LARGE SCALE GENOMIC DNA]</scope>
    <source>
        <strain evidence="4 5">H23M54</strain>
    </source>
</reference>
<dbReference type="InterPro" id="IPR022492">
    <property type="entry name" value="Phosphomutase_MSMEG4193_put"/>
</dbReference>
<dbReference type="GO" id="GO:0016791">
    <property type="term" value="F:phosphatase activity"/>
    <property type="evidence" value="ECO:0007669"/>
    <property type="project" value="TreeGrafter"/>
</dbReference>
<feature type="compositionally biased region" description="Gly residues" evidence="3">
    <location>
        <begin position="229"/>
        <end position="244"/>
    </location>
</feature>
<feature type="active site" description="Proton donor/acceptor" evidence="1">
    <location>
        <position position="86"/>
    </location>
</feature>
<evidence type="ECO:0000313" key="4">
    <source>
        <dbReference type="EMBL" id="QDO88782.1"/>
    </source>
</evidence>